<gene>
    <name evidence="15" type="primary">LOC104722169</name>
</gene>
<dbReference type="PROSITE" id="PS51485">
    <property type="entry name" value="PHYTOCYANIN"/>
    <property type="match status" value="1"/>
</dbReference>
<keyword evidence="2" id="KW-1003">Cell membrane</keyword>
<reference evidence="14" key="1">
    <citation type="journal article" date="2014" name="Nat. Commun.">
        <title>The emerging biofuel crop Camelina sativa retains a highly undifferentiated hexaploid genome structure.</title>
        <authorList>
            <person name="Kagale S."/>
            <person name="Koh C."/>
            <person name="Nixon J."/>
            <person name="Bollina V."/>
            <person name="Clarke W.E."/>
            <person name="Tuteja R."/>
            <person name="Spillane C."/>
            <person name="Robinson S.J."/>
            <person name="Links M.G."/>
            <person name="Clarke C."/>
            <person name="Higgins E.E."/>
            <person name="Huebert T."/>
            <person name="Sharpe A.G."/>
            <person name="Parkin I.A."/>
        </authorList>
    </citation>
    <scope>NUCLEOTIDE SEQUENCE [LARGE SCALE GENOMIC DNA]</scope>
    <source>
        <strain evidence="14">cv. DH55</strain>
    </source>
</reference>
<evidence type="ECO:0000313" key="14">
    <source>
        <dbReference type="Proteomes" id="UP000694864"/>
    </source>
</evidence>
<keyword evidence="4 12" id="KW-0732">Signal</keyword>
<feature type="compositionally biased region" description="Low complexity" evidence="10">
    <location>
        <begin position="217"/>
        <end position="231"/>
    </location>
</feature>
<evidence type="ECO:0000259" key="13">
    <source>
        <dbReference type="PROSITE" id="PS51485"/>
    </source>
</evidence>
<keyword evidence="5 11" id="KW-0472">Membrane</keyword>
<feature type="compositionally biased region" description="Low complexity" evidence="10">
    <location>
        <begin position="199"/>
        <end position="209"/>
    </location>
</feature>
<keyword evidence="11" id="KW-1133">Transmembrane helix</keyword>
<keyword evidence="6" id="KW-1015">Disulfide bond</keyword>
<dbReference type="PANTHER" id="PTHR33021:SF449">
    <property type="entry name" value="EARLY NODULIN-LIKE PROTEIN 2"/>
    <property type="match status" value="1"/>
</dbReference>
<feature type="transmembrane region" description="Helical" evidence="11">
    <location>
        <begin position="341"/>
        <end position="361"/>
    </location>
</feature>
<evidence type="ECO:0000313" key="15">
    <source>
        <dbReference type="RefSeq" id="XP_010438597.1"/>
    </source>
</evidence>
<reference evidence="15" key="2">
    <citation type="submission" date="2025-08" db="UniProtKB">
        <authorList>
            <consortium name="RefSeq"/>
        </authorList>
    </citation>
    <scope>IDENTIFICATION</scope>
    <source>
        <tissue evidence="15">Leaf</tissue>
    </source>
</reference>
<dbReference type="SUPFAM" id="SSF49503">
    <property type="entry name" value="Cupredoxins"/>
    <property type="match status" value="1"/>
</dbReference>
<organism evidence="14 15">
    <name type="scientific">Camelina sativa</name>
    <name type="common">False flax</name>
    <name type="synonym">Myagrum sativum</name>
    <dbReference type="NCBI Taxonomy" id="90675"/>
    <lineage>
        <taxon>Eukaryota</taxon>
        <taxon>Viridiplantae</taxon>
        <taxon>Streptophyta</taxon>
        <taxon>Embryophyta</taxon>
        <taxon>Tracheophyta</taxon>
        <taxon>Spermatophyta</taxon>
        <taxon>Magnoliopsida</taxon>
        <taxon>eudicotyledons</taxon>
        <taxon>Gunneridae</taxon>
        <taxon>Pentapetalae</taxon>
        <taxon>rosids</taxon>
        <taxon>malvids</taxon>
        <taxon>Brassicales</taxon>
        <taxon>Brassicaceae</taxon>
        <taxon>Camelineae</taxon>
        <taxon>Camelina</taxon>
    </lineage>
</organism>
<dbReference type="Pfam" id="PF02298">
    <property type="entry name" value="Cu_bind_like"/>
    <property type="match status" value="1"/>
</dbReference>
<keyword evidence="7" id="KW-0325">Glycoprotein</keyword>
<evidence type="ECO:0000256" key="1">
    <source>
        <dbReference type="ARBA" id="ARBA00004609"/>
    </source>
</evidence>
<protein>
    <submittedName>
        <fullName evidence="15">Early nodulin-like protein 2</fullName>
    </submittedName>
</protein>
<feature type="region of interest" description="Disordered" evidence="10">
    <location>
        <begin position="132"/>
        <end position="339"/>
    </location>
</feature>
<feature type="chain" id="PRO_5047321097" evidence="12">
    <location>
        <begin position="29"/>
        <end position="363"/>
    </location>
</feature>
<keyword evidence="3" id="KW-0336">GPI-anchor</keyword>
<evidence type="ECO:0000256" key="8">
    <source>
        <dbReference type="ARBA" id="ARBA00023288"/>
    </source>
</evidence>
<dbReference type="RefSeq" id="XP_010438597.1">
    <property type="nucleotide sequence ID" value="XM_010440295.1"/>
</dbReference>
<evidence type="ECO:0000256" key="10">
    <source>
        <dbReference type="SAM" id="MobiDB-lite"/>
    </source>
</evidence>
<dbReference type="Proteomes" id="UP000694864">
    <property type="component" value="Chromosome 11"/>
</dbReference>
<evidence type="ECO:0000256" key="9">
    <source>
        <dbReference type="ARBA" id="ARBA00035011"/>
    </source>
</evidence>
<dbReference type="InterPro" id="IPR008972">
    <property type="entry name" value="Cupredoxin"/>
</dbReference>
<evidence type="ECO:0000256" key="12">
    <source>
        <dbReference type="SAM" id="SignalP"/>
    </source>
</evidence>
<keyword evidence="11" id="KW-0812">Transmembrane</keyword>
<keyword evidence="14" id="KW-1185">Reference proteome</keyword>
<dbReference type="InterPro" id="IPR041846">
    <property type="entry name" value="ENL_dom"/>
</dbReference>
<dbReference type="Gene3D" id="2.60.40.420">
    <property type="entry name" value="Cupredoxins - blue copper proteins"/>
    <property type="match status" value="1"/>
</dbReference>
<evidence type="ECO:0000256" key="11">
    <source>
        <dbReference type="SAM" id="Phobius"/>
    </source>
</evidence>
<sequence length="363" mass="36527">MTFLKMKSLSFFFTILLSLSAFFTISDARKFSVGGSGAWVTNPPENYESWSGKNRFLIHDTLYFSYAKGADSVLEVNKADYDGCNTKNPIKRVDDGDSEISLDRYGPFYFISGNEDNCKKGQKLSVVVISPRTPSTAQPPHAAAPGSSPPGSTTPPGGAHSPKSSSPVSPTTSPPGSMAPKSGSPVSPTTSPPAPPKSSSPVSPSSAPMTSPPAPMAPKSSSTVPPSSAPMTSPPAPMAPKSSSTVPPSSAPMTSPPGPMAPESSSPVSNSPAVSPSLAPGDSTSLPPSDSPSANSPSGSAMGPSGDGSAMGPSGDGPSASGDISTPAGAPGQKKSSANGMTVMSITTTIVFSLVLTIFIMSA</sequence>
<keyword evidence="8" id="KW-0449">Lipoprotein</keyword>
<feature type="domain" description="Phytocyanin" evidence="13">
    <location>
        <begin position="29"/>
        <end position="130"/>
    </location>
</feature>
<comment type="similarity">
    <text evidence="9">Belongs to the early nodulin-like (ENODL) family.</text>
</comment>
<evidence type="ECO:0000256" key="2">
    <source>
        <dbReference type="ARBA" id="ARBA00022475"/>
    </source>
</evidence>
<evidence type="ECO:0000256" key="4">
    <source>
        <dbReference type="ARBA" id="ARBA00022729"/>
    </source>
</evidence>
<accession>A0ABM0UB76</accession>
<evidence type="ECO:0000256" key="6">
    <source>
        <dbReference type="ARBA" id="ARBA00023157"/>
    </source>
</evidence>
<feature type="signal peptide" evidence="12">
    <location>
        <begin position="1"/>
        <end position="28"/>
    </location>
</feature>
<name>A0ABM0UB76_CAMSA</name>
<evidence type="ECO:0000256" key="7">
    <source>
        <dbReference type="ARBA" id="ARBA00023180"/>
    </source>
</evidence>
<feature type="compositionally biased region" description="Low complexity" evidence="10">
    <location>
        <begin position="139"/>
        <end position="176"/>
    </location>
</feature>
<evidence type="ECO:0000256" key="3">
    <source>
        <dbReference type="ARBA" id="ARBA00022622"/>
    </source>
</evidence>
<dbReference type="InterPro" id="IPR003245">
    <property type="entry name" value="Phytocyanin_dom"/>
</dbReference>
<feature type="compositionally biased region" description="Low complexity" evidence="10">
    <location>
        <begin position="261"/>
        <end position="323"/>
    </location>
</feature>
<evidence type="ECO:0000256" key="5">
    <source>
        <dbReference type="ARBA" id="ARBA00023136"/>
    </source>
</evidence>
<dbReference type="CDD" id="cd11019">
    <property type="entry name" value="OsENODL1_like"/>
    <property type="match status" value="1"/>
</dbReference>
<dbReference type="InterPro" id="IPR039391">
    <property type="entry name" value="Phytocyanin-like"/>
</dbReference>
<comment type="subcellular location">
    <subcellularLocation>
        <location evidence="1">Cell membrane</location>
        <topology evidence="1">Lipid-anchor</topology>
        <topology evidence="1">GPI-anchor</topology>
    </subcellularLocation>
</comment>
<proteinExistence type="inferred from homology"/>
<dbReference type="PANTHER" id="PTHR33021">
    <property type="entry name" value="BLUE COPPER PROTEIN"/>
    <property type="match status" value="1"/>
</dbReference>
<dbReference type="GeneID" id="104722169"/>